<dbReference type="Proteomes" id="UP000585272">
    <property type="component" value="Unassembled WGS sequence"/>
</dbReference>
<dbReference type="Gene3D" id="1.20.1090.10">
    <property type="entry name" value="Dehydroquinate synthase-like - alpha domain"/>
    <property type="match status" value="1"/>
</dbReference>
<dbReference type="SUPFAM" id="SSF56796">
    <property type="entry name" value="Dehydroquinate synthase-like"/>
    <property type="match status" value="1"/>
</dbReference>
<proteinExistence type="predicted"/>
<reference evidence="2 3" key="1">
    <citation type="submission" date="2020-08" db="EMBL/GenBank/DDBJ databases">
        <title>Genomic Encyclopedia of Archaeal and Bacterial Type Strains, Phase II (KMG-II): from individual species to whole genera.</title>
        <authorList>
            <person name="Goeker M."/>
        </authorList>
    </citation>
    <scope>NUCLEOTIDE SEQUENCE [LARGE SCALE GENOMIC DNA]</scope>
    <source>
        <strain evidence="2 3">DSM 23288</strain>
    </source>
</reference>
<sequence>MAAAGFRHDEAQRSIVFGRGAVGEPATAELLGEGYALLTTSRAADALPALAERAARIVDVPHGKVDVVAGDLLASGVEPRLEERLVALGGGRVIDVAKALAAAGAVAGRPRAVAAIPTTLSGAEMTGGHRHARGVDPSAPRVRPSLVVNDPALSASHAVPELAASSANALGHVLIALASARTTPFARAVAREAAVQLAAGWVGDAGAGRSPAAPSRAGADPDRDVAAPGGRQTDPDRDAVALGALLAGWAVDESGLGLQHVLAQTAVRIAGAGHAEANAALLPATAAAVRRRAPAVLEPLDALLGIRFEELAARLRSRAGASLGRLADDDELLEAVVAAAGRRADELQRIAPAPDGDELRALYRAAAGPT</sequence>
<feature type="region of interest" description="Disordered" evidence="1">
    <location>
        <begin position="206"/>
        <end position="236"/>
    </location>
</feature>
<keyword evidence="3" id="KW-1185">Reference proteome</keyword>
<evidence type="ECO:0000313" key="2">
    <source>
        <dbReference type="EMBL" id="MBB4661287.1"/>
    </source>
</evidence>
<dbReference type="GO" id="GO:0004022">
    <property type="term" value="F:alcohol dehydrogenase (NAD+) activity"/>
    <property type="evidence" value="ECO:0007669"/>
    <property type="project" value="TreeGrafter"/>
</dbReference>
<evidence type="ECO:0000313" key="3">
    <source>
        <dbReference type="Proteomes" id="UP000585272"/>
    </source>
</evidence>
<dbReference type="EMBL" id="JACHNU010000001">
    <property type="protein sequence ID" value="MBB4661287.1"/>
    <property type="molecule type" value="Genomic_DNA"/>
</dbReference>
<gene>
    <name evidence="2" type="ORF">BDZ31_000860</name>
</gene>
<organism evidence="2 3">
    <name type="scientific">Conexibacter arvalis</name>
    <dbReference type="NCBI Taxonomy" id="912552"/>
    <lineage>
        <taxon>Bacteria</taxon>
        <taxon>Bacillati</taxon>
        <taxon>Actinomycetota</taxon>
        <taxon>Thermoleophilia</taxon>
        <taxon>Solirubrobacterales</taxon>
        <taxon>Conexibacteraceae</taxon>
        <taxon>Conexibacter</taxon>
    </lineage>
</organism>
<accession>A0A840I8R9</accession>
<dbReference type="AlphaFoldDB" id="A0A840I8R9"/>
<name>A0A840I8R9_9ACTN</name>
<dbReference type="InterPro" id="IPR039697">
    <property type="entry name" value="Alcohol_dehydrogenase_Fe"/>
</dbReference>
<dbReference type="RefSeq" id="WP_183339326.1">
    <property type="nucleotide sequence ID" value="NZ_JACHNU010000001.1"/>
</dbReference>
<comment type="caution">
    <text evidence="2">The sequence shown here is derived from an EMBL/GenBank/DDBJ whole genome shotgun (WGS) entry which is preliminary data.</text>
</comment>
<evidence type="ECO:0000256" key="1">
    <source>
        <dbReference type="SAM" id="MobiDB-lite"/>
    </source>
</evidence>
<dbReference type="PANTHER" id="PTHR11496">
    <property type="entry name" value="ALCOHOL DEHYDROGENASE"/>
    <property type="match status" value="1"/>
</dbReference>
<dbReference type="PANTHER" id="PTHR11496:SF102">
    <property type="entry name" value="ALCOHOL DEHYDROGENASE 4"/>
    <property type="match status" value="1"/>
</dbReference>
<dbReference type="Gene3D" id="3.40.50.1970">
    <property type="match status" value="1"/>
</dbReference>
<protein>
    <submittedName>
        <fullName evidence="2">Alcohol dehydrogenase class IV</fullName>
    </submittedName>
</protein>